<protein>
    <submittedName>
        <fullName evidence="1">Uncharacterized protein</fullName>
    </submittedName>
</protein>
<gene>
    <name evidence="1" type="ORF">CSAL01_08591</name>
</gene>
<name>A0A135U1J5_9PEZI</name>
<dbReference type="Proteomes" id="UP000070121">
    <property type="component" value="Unassembled WGS sequence"/>
</dbReference>
<dbReference type="AlphaFoldDB" id="A0A135U1J5"/>
<sequence length="214" mass="24503">MSRCSFVFITAKNTDIKLVNRFLLTIRDWEYGEDDTWDCFSLVTSKTEPLPLDAESTKPPLQELSPTNEWEGCFLEDIEAAILARGKEEDSAYGKQQGPNNLSLFLVLDDKGVEDGTVILCQRAIDWDAEPLRYPEGFNKFRTPWTMAYLDWCNLDISNVGWSEMCDWDGADEGKNEKDGVWWTYGNHVEELTSEENRKKRDAVIKELEGLGQA</sequence>
<dbReference type="STRING" id="1209931.A0A135U1J5"/>
<evidence type="ECO:0000313" key="2">
    <source>
        <dbReference type="Proteomes" id="UP000070121"/>
    </source>
</evidence>
<accession>A0A135U1J5</accession>
<comment type="caution">
    <text evidence="1">The sequence shown here is derived from an EMBL/GenBank/DDBJ whole genome shotgun (WGS) entry which is preliminary data.</text>
</comment>
<keyword evidence="2" id="KW-1185">Reference proteome</keyword>
<evidence type="ECO:0000313" key="1">
    <source>
        <dbReference type="EMBL" id="KXH54245.1"/>
    </source>
</evidence>
<organism evidence="1 2">
    <name type="scientific">Colletotrichum salicis</name>
    <dbReference type="NCBI Taxonomy" id="1209931"/>
    <lineage>
        <taxon>Eukaryota</taxon>
        <taxon>Fungi</taxon>
        <taxon>Dikarya</taxon>
        <taxon>Ascomycota</taxon>
        <taxon>Pezizomycotina</taxon>
        <taxon>Sordariomycetes</taxon>
        <taxon>Hypocreomycetidae</taxon>
        <taxon>Glomerellales</taxon>
        <taxon>Glomerellaceae</taxon>
        <taxon>Colletotrichum</taxon>
        <taxon>Colletotrichum acutatum species complex</taxon>
    </lineage>
</organism>
<dbReference type="EMBL" id="JFFI01001777">
    <property type="protein sequence ID" value="KXH54245.1"/>
    <property type="molecule type" value="Genomic_DNA"/>
</dbReference>
<dbReference type="OrthoDB" id="2884623at2759"/>
<proteinExistence type="predicted"/>
<reference evidence="1 2" key="1">
    <citation type="submission" date="2014-02" db="EMBL/GenBank/DDBJ databases">
        <title>The genome sequence of Colletotrichum salicis CBS 607.94.</title>
        <authorList>
            <person name="Baroncelli R."/>
            <person name="Thon M.R."/>
        </authorList>
    </citation>
    <scope>NUCLEOTIDE SEQUENCE [LARGE SCALE GENOMIC DNA]</scope>
    <source>
        <strain evidence="1 2">CBS 607.94</strain>
    </source>
</reference>